<reference evidence="1" key="2">
    <citation type="submission" date="2025-09" db="UniProtKB">
        <authorList>
            <consortium name="Ensembl"/>
        </authorList>
    </citation>
    <scope>IDENTIFICATION</scope>
</reference>
<dbReference type="AlphaFoldDB" id="A0A3B5M2M1"/>
<proteinExistence type="predicted"/>
<protein>
    <submittedName>
        <fullName evidence="1">Uncharacterized protein</fullName>
    </submittedName>
</protein>
<organism evidence="1 2">
    <name type="scientific">Xiphophorus couchianus</name>
    <name type="common">Monterrey platyfish</name>
    <dbReference type="NCBI Taxonomy" id="32473"/>
    <lineage>
        <taxon>Eukaryota</taxon>
        <taxon>Metazoa</taxon>
        <taxon>Chordata</taxon>
        <taxon>Craniata</taxon>
        <taxon>Vertebrata</taxon>
        <taxon>Euteleostomi</taxon>
        <taxon>Actinopterygii</taxon>
        <taxon>Neopterygii</taxon>
        <taxon>Teleostei</taxon>
        <taxon>Neoteleostei</taxon>
        <taxon>Acanthomorphata</taxon>
        <taxon>Ovalentaria</taxon>
        <taxon>Atherinomorphae</taxon>
        <taxon>Cyprinodontiformes</taxon>
        <taxon>Poeciliidae</taxon>
        <taxon>Poeciliinae</taxon>
        <taxon>Xiphophorus</taxon>
    </lineage>
</organism>
<evidence type="ECO:0000313" key="1">
    <source>
        <dbReference type="Ensembl" id="ENSXCOP00000017662.1"/>
    </source>
</evidence>
<reference evidence="1" key="1">
    <citation type="submission" date="2025-08" db="UniProtKB">
        <authorList>
            <consortium name="Ensembl"/>
        </authorList>
    </citation>
    <scope>IDENTIFICATION</scope>
</reference>
<dbReference type="PANTHER" id="PTHR11360">
    <property type="entry name" value="MONOCARBOXYLATE TRANSPORTER"/>
    <property type="match status" value="1"/>
</dbReference>
<dbReference type="GO" id="GO:0016323">
    <property type="term" value="C:basolateral plasma membrane"/>
    <property type="evidence" value="ECO:0007669"/>
    <property type="project" value="TreeGrafter"/>
</dbReference>
<dbReference type="InterPro" id="IPR050327">
    <property type="entry name" value="Proton-linked_MCT"/>
</dbReference>
<dbReference type="PANTHER" id="PTHR11360:SF92">
    <property type="entry name" value="MAJOR FACILITATOR SUPERFAMILY (MFS) PROFILE DOMAIN-CONTAINING PROTEIN"/>
    <property type="match status" value="1"/>
</dbReference>
<sequence>RGATNLGYTPPDGGWGWTVVFATFISIGFSYAFPKSLTIYFKEIQEYVSVSYSQQHYMLANRPVVMVDGLMVCVGMVIGSLGTSIIHLCVGVIGIEYYFSFLFLSNTFLGLNVTFCITNPLANGLAMVEGPVVLSTLAPLN</sequence>
<keyword evidence="2" id="KW-1185">Reference proteome</keyword>
<dbReference type="GO" id="GO:0008028">
    <property type="term" value="F:monocarboxylic acid transmembrane transporter activity"/>
    <property type="evidence" value="ECO:0007669"/>
    <property type="project" value="TreeGrafter"/>
</dbReference>
<evidence type="ECO:0000313" key="2">
    <source>
        <dbReference type="Proteomes" id="UP000261380"/>
    </source>
</evidence>
<dbReference type="GeneTree" id="ENSGT00940000164303"/>
<accession>A0A3B5M2M1</accession>
<dbReference type="Ensembl" id="ENSXCOT00000017886.1">
    <property type="protein sequence ID" value="ENSXCOP00000017662.1"/>
    <property type="gene ID" value="ENSXCOG00000013316.1"/>
</dbReference>
<dbReference type="Proteomes" id="UP000261380">
    <property type="component" value="Unplaced"/>
</dbReference>
<name>A0A3B5M2M1_9TELE</name>